<dbReference type="InterPro" id="IPR001368">
    <property type="entry name" value="TNFR/NGFR_Cys_rich_reg"/>
</dbReference>
<dbReference type="PROSITE" id="PS00652">
    <property type="entry name" value="TNFR_NGFR_1"/>
    <property type="match status" value="1"/>
</dbReference>
<feature type="repeat" description="TNFR-Cys" evidence="1">
    <location>
        <begin position="85"/>
        <end position="126"/>
    </location>
</feature>
<keyword evidence="2" id="KW-1133">Transmembrane helix</keyword>
<protein>
    <submittedName>
        <fullName evidence="4">TNFR</fullName>
    </submittedName>
</protein>
<dbReference type="SMART" id="SM00208">
    <property type="entry name" value="TNFR"/>
    <property type="match status" value="1"/>
</dbReference>
<keyword evidence="2" id="KW-0472">Membrane</keyword>
<comment type="caution">
    <text evidence="1">Lacks conserved residue(s) required for the propagation of feature annotation.</text>
</comment>
<name>D1G5I1_AZUFA</name>
<dbReference type="EMBL" id="FJ607953">
    <property type="protein sequence ID" value="ACU42697.1"/>
    <property type="molecule type" value="mRNA"/>
</dbReference>
<feature type="disulfide bond" evidence="1">
    <location>
        <begin position="86"/>
        <end position="101"/>
    </location>
</feature>
<organism evidence="4">
    <name type="scientific">Azumapecten farreri</name>
    <name type="common">Farrer's scallop</name>
    <name type="synonym">Chlamys farreri</name>
    <dbReference type="NCBI Taxonomy" id="106299"/>
    <lineage>
        <taxon>Eukaryota</taxon>
        <taxon>Metazoa</taxon>
        <taxon>Spiralia</taxon>
        <taxon>Lophotrochozoa</taxon>
        <taxon>Mollusca</taxon>
        <taxon>Bivalvia</taxon>
        <taxon>Autobranchia</taxon>
        <taxon>Pteriomorphia</taxon>
        <taxon>Pectinida</taxon>
        <taxon>Pectinoidea</taxon>
        <taxon>Pectinidae</taxon>
        <taxon>Azumapecten</taxon>
    </lineage>
</organism>
<proteinExistence type="evidence at transcript level"/>
<feature type="domain" description="TNFR-Cys" evidence="3">
    <location>
        <begin position="85"/>
        <end position="126"/>
    </location>
</feature>
<evidence type="ECO:0000313" key="4">
    <source>
        <dbReference type="EMBL" id="ACU42697.1"/>
    </source>
</evidence>
<sequence length="415" mass="47071">MLFISGSSFALGTTLIFIINFQSHGLPLKKDQLLCDPLEHKYYLTQFGVCSDCDKCFPGDEIETLEGADVGIGLHGATLCLGCQQCREGTFNSEQNLQWYCSPCTVCADLGMIETEPCTPIHDTICSDTPPDIQPHLNGKTNSSMVLPYKYRDKQGDLRFYGEFLAITALSLIFLISVAIAVYCFWRKKHRRIPVTGGKLTRFQAVPKAGVCVSTDSGLHDIQEEHSGGEDDALIPPCKLRKLSDTSKRKIKEKINYMDPNLRRRRQSCQPVSTLPKIVDLQDKSKELRVFGFRRQRLKSLPVTDPELNDCKSSFCQRPPTDGFIQFLSKLLAGDRAYRHFAKEAGLEEFNIKLTETEFEGRHIADISYEVIKKILQKRPNLTVMNVYDILDKMGLQERRKLLKDNIEKFKISLT</sequence>
<dbReference type="PROSITE" id="PS50050">
    <property type="entry name" value="TNFR_NGFR_2"/>
    <property type="match status" value="1"/>
</dbReference>
<keyword evidence="2" id="KW-0812">Transmembrane</keyword>
<dbReference type="Pfam" id="PF00020">
    <property type="entry name" value="TNFR_c6"/>
    <property type="match status" value="1"/>
</dbReference>
<accession>D1G5I1</accession>
<evidence type="ECO:0000256" key="2">
    <source>
        <dbReference type="SAM" id="Phobius"/>
    </source>
</evidence>
<dbReference type="Gene3D" id="2.10.50.10">
    <property type="entry name" value="Tumor Necrosis Factor Receptor, subunit A, domain 2"/>
    <property type="match status" value="1"/>
</dbReference>
<reference evidence="4" key="1">
    <citation type="journal article" date="2009" name="Fish Shellfish Immunol.">
        <title>First molluscan TNFR homologue in Zhikong scallop: molecular characterization and expression analysis.</title>
        <authorList>
            <person name="Li L."/>
            <person name="Qiu L."/>
            <person name="Song L."/>
            <person name="Song X."/>
            <person name="Zhao J."/>
            <person name="Wang L."/>
            <person name="Mu C."/>
            <person name="Zhang H."/>
        </authorList>
    </citation>
    <scope>NUCLEOTIDE SEQUENCE</scope>
</reference>
<feature type="transmembrane region" description="Helical" evidence="2">
    <location>
        <begin position="164"/>
        <end position="186"/>
    </location>
</feature>
<evidence type="ECO:0000259" key="3">
    <source>
        <dbReference type="PROSITE" id="PS50050"/>
    </source>
</evidence>
<dbReference type="AlphaFoldDB" id="D1G5I1"/>
<keyword evidence="1" id="KW-1015">Disulfide bond</keyword>
<evidence type="ECO:0000256" key="1">
    <source>
        <dbReference type="PROSITE-ProRule" id="PRU00206"/>
    </source>
</evidence>